<keyword evidence="6 9" id="KW-0560">Oxidoreductase</keyword>
<dbReference type="Pfam" id="PF08546">
    <property type="entry name" value="ApbA_C"/>
    <property type="match status" value="1"/>
</dbReference>
<organism evidence="12 13">
    <name type="scientific">Desulforhopalus singaporensis</name>
    <dbReference type="NCBI Taxonomy" id="91360"/>
    <lineage>
        <taxon>Bacteria</taxon>
        <taxon>Pseudomonadati</taxon>
        <taxon>Thermodesulfobacteriota</taxon>
        <taxon>Desulfobulbia</taxon>
        <taxon>Desulfobulbales</taxon>
        <taxon>Desulfocapsaceae</taxon>
        <taxon>Desulforhopalus</taxon>
    </lineage>
</organism>
<dbReference type="GO" id="GO:0015940">
    <property type="term" value="P:pantothenate biosynthetic process"/>
    <property type="evidence" value="ECO:0007669"/>
    <property type="project" value="UniProtKB-UniPathway"/>
</dbReference>
<comment type="function">
    <text evidence="9">Catalyzes the NADPH-dependent reduction of ketopantoate into pantoic acid.</text>
</comment>
<evidence type="ECO:0000256" key="9">
    <source>
        <dbReference type="RuleBase" id="RU362068"/>
    </source>
</evidence>
<dbReference type="SUPFAM" id="SSF48179">
    <property type="entry name" value="6-phosphogluconate dehydrogenase C-terminal domain-like"/>
    <property type="match status" value="1"/>
</dbReference>
<dbReference type="Pfam" id="PF02558">
    <property type="entry name" value="ApbA"/>
    <property type="match status" value="1"/>
</dbReference>
<dbReference type="InterPro" id="IPR013332">
    <property type="entry name" value="KPR_N"/>
</dbReference>
<accession>A0A1H0UPF8</accession>
<dbReference type="Proteomes" id="UP000199073">
    <property type="component" value="Unassembled WGS sequence"/>
</dbReference>
<dbReference type="InterPro" id="IPR050838">
    <property type="entry name" value="Ketopantoate_reductase"/>
</dbReference>
<comment type="similarity">
    <text evidence="2 9">Belongs to the ketopantoate reductase family.</text>
</comment>
<dbReference type="InterPro" id="IPR013328">
    <property type="entry name" value="6PGD_dom2"/>
</dbReference>
<reference evidence="12 13" key="1">
    <citation type="submission" date="2016-10" db="EMBL/GenBank/DDBJ databases">
        <authorList>
            <person name="de Groot N.N."/>
        </authorList>
    </citation>
    <scope>NUCLEOTIDE SEQUENCE [LARGE SCALE GENOMIC DNA]</scope>
    <source>
        <strain evidence="12 13">DSM 12130</strain>
    </source>
</reference>
<dbReference type="SUPFAM" id="SSF51735">
    <property type="entry name" value="NAD(P)-binding Rossmann-fold domains"/>
    <property type="match status" value="1"/>
</dbReference>
<dbReference type="Gene3D" id="3.40.50.720">
    <property type="entry name" value="NAD(P)-binding Rossmann-like Domain"/>
    <property type="match status" value="1"/>
</dbReference>
<dbReference type="PANTHER" id="PTHR43765">
    <property type="entry name" value="2-DEHYDROPANTOATE 2-REDUCTASE-RELATED"/>
    <property type="match status" value="1"/>
</dbReference>
<feature type="domain" description="Ketopantoate reductase C-terminal" evidence="11">
    <location>
        <begin position="189"/>
        <end position="312"/>
    </location>
</feature>
<dbReference type="AlphaFoldDB" id="A0A1H0UPF8"/>
<sequence length="318" mass="34558">MKIVIVGGGAIGRLFGASLVKGKNDVTVIDKNPAVVDEMQRNGIGVMANKSDSLESIESVPVTALADAATIKKCDLVLLTVKSFATRAAAESVAHLVTENSPIVFMQTGLGNQAILREMFPVKAIIAGLTFMSGTALGNSRVRRGRRGLTFIGELGEVGELTGDVTPRLKNICQIFNDSDIPTKWSHKIIGRLWAKVITYATLNTLTSVFKVPNGQLLQHEESIRLVKLLLAEGEMVAKARGVEPIVDDLYELFVEVVQESANNLSSMLQDILNGRPTEIEAQSGAIANYAEKFGLEVPRHQMMTSILKLMEAWPMER</sequence>
<dbReference type="InterPro" id="IPR003710">
    <property type="entry name" value="ApbA"/>
</dbReference>
<dbReference type="InterPro" id="IPR036291">
    <property type="entry name" value="NAD(P)-bd_dom_sf"/>
</dbReference>
<proteinExistence type="inferred from homology"/>
<dbReference type="GO" id="GO:0008677">
    <property type="term" value="F:2-dehydropantoate 2-reductase activity"/>
    <property type="evidence" value="ECO:0007669"/>
    <property type="project" value="UniProtKB-EC"/>
</dbReference>
<dbReference type="STRING" id="91360.SAMN05660330_03664"/>
<dbReference type="EC" id="1.1.1.169" evidence="3 9"/>
<evidence type="ECO:0000313" key="12">
    <source>
        <dbReference type="EMBL" id="SDP67975.1"/>
    </source>
</evidence>
<evidence type="ECO:0000256" key="8">
    <source>
        <dbReference type="ARBA" id="ARBA00048793"/>
    </source>
</evidence>
<dbReference type="GO" id="GO:0050661">
    <property type="term" value="F:NADP binding"/>
    <property type="evidence" value="ECO:0007669"/>
    <property type="project" value="TreeGrafter"/>
</dbReference>
<dbReference type="Gene3D" id="1.10.1040.10">
    <property type="entry name" value="N-(1-d-carboxylethyl)-l-norvaline Dehydrogenase, domain 2"/>
    <property type="match status" value="1"/>
</dbReference>
<evidence type="ECO:0000256" key="5">
    <source>
        <dbReference type="ARBA" id="ARBA00022857"/>
    </source>
</evidence>
<keyword evidence="5 9" id="KW-0521">NADP</keyword>
<keyword evidence="9" id="KW-0566">Pantothenate biosynthesis</keyword>
<keyword evidence="13" id="KW-1185">Reference proteome</keyword>
<feature type="domain" description="Ketopantoate reductase N-terminal" evidence="10">
    <location>
        <begin position="3"/>
        <end position="155"/>
    </location>
</feature>
<evidence type="ECO:0000256" key="1">
    <source>
        <dbReference type="ARBA" id="ARBA00004994"/>
    </source>
</evidence>
<evidence type="ECO:0000256" key="2">
    <source>
        <dbReference type="ARBA" id="ARBA00007870"/>
    </source>
</evidence>
<name>A0A1H0UPF8_9BACT</name>
<dbReference type="PANTHER" id="PTHR43765:SF2">
    <property type="entry name" value="2-DEHYDROPANTOATE 2-REDUCTASE"/>
    <property type="match status" value="1"/>
</dbReference>
<evidence type="ECO:0000256" key="3">
    <source>
        <dbReference type="ARBA" id="ARBA00013014"/>
    </source>
</evidence>
<dbReference type="EMBL" id="FNJI01000034">
    <property type="protein sequence ID" value="SDP67975.1"/>
    <property type="molecule type" value="Genomic_DNA"/>
</dbReference>
<gene>
    <name evidence="12" type="ORF">SAMN05660330_03664</name>
</gene>
<evidence type="ECO:0000256" key="4">
    <source>
        <dbReference type="ARBA" id="ARBA00019465"/>
    </source>
</evidence>
<comment type="pathway">
    <text evidence="1 9">Cofactor biosynthesis; (R)-pantothenate biosynthesis; (R)-pantoate from 3-methyl-2-oxobutanoate: step 2/2.</text>
</comment>
<dbReference type="InterPro" id="IPR008927">
    <property type="entry name" value="6-PGluconate_DH-like_C_sf"/>
</dbReference>
<evidence type="ECO:0000313" key="13">
    <source>
        <dbReference type="Proteomes" id="UP000199073"/>
    </source>
</evidence>
<dbReference type="GO" id="GO:0005737">
    <property type="term" value="C:cytoplasm"/>
    <property type="evidence" value="ECO:0007669"/>
    <property type="project" value="TreeGrafter"/>
</dbReference>
<evidence type="ECO:0000256" key="7">
    <source>
        <dbReference type="ARBA" id="ARBA00032024"/>
    </source>
</evidence>
<evidence type="ECO:0000256" key="6">
    <source>
        <dbReference type="ARBA" id="ARBA00023002"/>
    </source>
</evidence>
<comment type="catalytic activity">
    <reaction evidence="8 9">
        <text>(R)-pantoate + NADP(+) = 2-dehydropantoate + NADPH + H(+)</text>
        <dbReference type="Rhea" id="RHEA:16233"/>
        <dbReference type="ChEBI" id="CHEBI:11561"/>
        <dbReference type="ChEBI" id="CHEBI:15378"/>
        <dbReference type="ChEBI" id="CHEBI:15980"/>
        <dbReference type="ChEBI" id="CHEBI:57783"/>
        <dbReference type="ChEBI" id="CHEBI:58349"/>
        <dbReference type="EC" id="1.1.1.169"/>
    </reaction>
</comment>
<dbReference type="NCBIfam" id="TIGR00745">
    <property type="entry name" value="apbA_panE"/>
    <property type="match status" value="1"/>
</dbReference>
<evidence type="ECO:0000259" key="11">
    <source>
        <dbReference type="Pfam" id="PF08546"/>
    </source>
</evidence>
<dbReference type="InterPro" id="IPR013752">
    <property type="entry name" value="KPA_reductase"/>
</dbReference>
<protein>
    <recommendedName>
        <fullName evidence="4 9">2-dehydropantoate 2-reductase</fullName>
        <ecNumber evidence="3 9">1.1.1.169</ecNumber>
    </recommendedName>
    <alternativeName>
        <fullName evidence="7 9">Ketopantoate reductase</fullName>
    </alternativeName>
</protein>
<dbReference type="UniPathway" id="UPA00028">
    <property type="reaction ID" value="UER00004"/>
</dbReference>
<evidence type="ECO:0000259" key="10">
    <source>
        <dbReference type="Pfam" id="PF02558"/>
    </source>
</evidence>